<comment type="caution">
    <text evidence="2">The sequence shown here is derived from an EMBL/GenBank/DDBJ whole genome shotgun (WGS) entry which is preliminary data.</text>
</comment>
<gene>
    <name evidence="2" type="ORF">FHS57_003829</name>
</gene>
<organism evidence="2 3">
    <name type="scientific">Runella defluvii</name>
    <dbReference type="NCBI Taxonomy" id="370973"/>
    <lineage>
        <taxon>Bacteria</taxon>
        <taxon>Pseudomonadati</taxon>
        <taxon>Bacteroidota</taxon>
        <taxon>Cytophagia</taxon>
        <taxon>Cytophagales</taxon>
        <taxon>Spirosomataceae</taxon>
        <taxon>Runella</taxon>
    </lineage>
</organism>
<evidence type="ECO:0000313" key="2">
    <source>
        <dbReference type="EMBL" id="MBB3839818.1"/>
    </source>
</evidence>
<sequence>MLFYQTIYSYIFYSLFVLHKYHFQYFHVDLRILLGISYMLFCVEALLEFHATKMF</sequence>
<keyword evidence="1" id="KW-0812">Transmembrane</keyword>
<evidence type="ECO:0000313" key="3">
    <source>
        <dbReference type="Proteomes" id="UP000541352"/>
    </source>
</evidence>
<name>A0A7W6ERQ6_9BACT</name>
<keyword evidence="1" id="KW-0472">Membrane</keyword>
<keyword evidence="3" id="KW-1185">Reference proteome</keyword>
<reference evidence="2 3" key="1">
    <citation type="submission" date="2020-08" db="EMBL/GenBank/DDBJ databases">
        <title>Genomic Encyclopedia of Type Strains, Phase IV (KMG-IV): sequencing the most valuable type-strain genomes for metagenomic binning, comparative biology and taxonomic classification.</title>
        <authorList>
            <person name="Goeker M."/>
        </authorList>
    </citation>
    <scope>NUCLEOTIDE SEQUENCE [LARGE SCALE GENOMIC DNA]</scope>
    <source>
        <strain evidence="2 3">DSM 17976</strain>
    </source>
</reference>
<protein>
    <submittedName>
        <fullName evidence="2">Uncharacterized protein</fullName>
    </submittedName>
</protein>
<feature type="transmembrane region" description="Helical" evidence="1">
    <location>
        <begin position="32"/>
        <end position="51"/>
    </location>
</feature>
<evidence type="ECO:0000256" key="1">
    <source>
        <dbReference type="SAM" id="Phobius"/>
    </source>
</evidence>
<proteinExistence type="predicted"/>
<dbReference type="Proteomes" id="UP000541352">
    <property type="component" value="Unassembled WGS sequence"/>
</dbReference>
<feature type="transmembrane region" description="Helical" evidence="1">
    <location>
        <begin position="7"/>
        <end position="26"/>
    </location>
</feature>
<keyword evidence="1" id="KW-1133">Transmembrane helix</keyword>
<dbReference type="EMBL" id="JACIBY010000008">
    <property type="protein sequence ID" value="MBB3839818.1"/>
    <property type="molecule type" value="Genomic_DNA"/>
</dbReference>
<dbReference type="AlphaFoldDB" id="A0A7W6ERQ6"/>
<accession>A0A7W6ERQ6</accession>